<evidence type="ECO:0000313" key="1">
    <source>
        <dbReference type="EMBL" id="MBU2691896.1"/>
    </source>
</evidence>
<reference evidence="1" key="1">
    <citation type="submission" date="2021-05" db="EMBL/GenBank/DDBJ databases">
        <title>Energy efficiency and biological interactions define the core microbiome of deep oligotrophic groundwater.</title>
        <authorList>
            <person name="Mehrshad M."/>
            <person name="Lopez-Fernandez M."/>
            <person name="Bell E."/>
            <person name="Bernier-Latmani R."/>
            <person name="Bertilsson S."/>
            <person name="Dopson M."/>
        </authorList>
    </citation>
    <scope>NUCLEOTIDE SEQUENCE</scope>
    <source>
        <strain evidence="1">Modern_marine.mb.64</strain>
    </source>
</reference>
<name>A0A948RWQ7_UNCEI</name>
<gene>
    <name evidence="1" type="ORF">KJ970_13330</name>
</gene>
<organism evidence="1 2">
    <name type="scientific">Eiseniibacteriota bacterium</name>
    <dbReference type="NCBI Taxonomy" id="2212470"/>
    <lineage>
        <taxon>Bacteria</taxon>
        <taxon>Candidatus Eiseniibacteriota</taxon>
    </lineage>
</organism>
<dbReference type="AlphaFoldDB" id="A0A948RWQ7"/>
<dbReference type="EMBL" id="JAHJDP010000077">
    <property type="protein sequence ID" value="MBU2691896.1"/>
    <property type="molecule type" value="Genomic_DNA"/>
</dbReference>
<proteinExistence type="predicted"/>
<sequence length="61" mass="6784">MKLIAVLLIALVLFMAVLPVAALDCSSLPHGWEYVPGLLRICLMLELFEQRGLDPDCNGWD</sequence>
<accession>A0A948RWQ7</accession>
<dbReference type="Proteomes" id="UP000777784">
    <property type="component" value="Unassembled WGS sequence"/>
</dbReference>
<comment type="caution">
    <text evidence="1">The sequence shown here is derived from an EMBL/GenBank/DDBJ whole genome shotgun (WGS) entry which is preliminary data.</text>
</comment>
<evidence type="ECO:0000313" key="2">
    <source>
        <dbReference type="Proteomes" id="UP000777784"/>
    </source>
</evidence>
<protein>
    <submittedName>
        <fullName evidence="1">Uncharacterized protein</fullName>
    </submittedName>
</protein>